<dbReference type="InterPro" id="IPR036890">
    <property type="entry name" value="HATPase_C_sf"/>
</dbReference>
<feature type="domain" description="Signal transduction histidine kinase subgroup 3 dimerisation and phosphoacceptor" evidence="11">
    <location>
        <begin position="165"/>
        <end position="229"/>
    </location>
</feature>
<comment type="catalytic activity">
    <reaction evidence="1">
        <text>ATP + protein L-histidine = ADP + protein N-phospho-L-histidine.</text>
        <dbReference type="EC" id="2.7.13.3"/>
    </reaction>
</comment>
<feature type="domain" description="Histidine kinase/HSP90-like ATPase" evidence="10">
    <location>
        <begin position="266"/>
        <end position="347"/>
    </location>
</feature>
<keyword evidence="13" id="KW-1185">Reference proteome</keyword>
<dbReference type="Pfam" id="PF02518">
    <property type="entry name" value="HATPase_c"/>
    <property type="match status" value="1"/>
</dbReference>
<feature type="transmembrane region" description="Helical" evidence="9">
    <location>
        <begin position="77"/>
        <end position="104"/>
    </location>
</feature>
<evidence type="ECO:0000256" key="8">
    <source>
        <dbReference type="ARBA" id="ARBA00023012"/>
    </source>
</evidence>
<evidence type="ECO:0000256" key="6">
    <source>
        <dbReference type="ARBA" id="ARBA00022777"/>
    </source>
</evidence>
<dbReference type="AlphaFoldDB" id="A0A1H3E260"/>
<feature type="transmembrane region" description="Helical" evidence="9">
    <location>
        <begin position="53"/>
        <end position="71"/>
    </location>
</feature>
<dbReference type="EMBL" id="FNON01000003">
    <property type="protein sequence ID" value="SDX72009.1"/>
    <property type="molecule type" value="Genomic_DNA"/>
</dbReference>
<dbReference type="Gene3D" id="1.20.5.1930">
    <property type="match status" value="1"/>
</dbReference>
<dbReference type="Gene3D" id="3.30.565.10">
    <property type="entry name" value="Histidine kinase-like ATPase, C-terminal domain"/>
    <property type="match status" value="1"/>
</dbReference>
<keyword evidence="9" id="KW-0472">Membrane</keyword>
<sequence>MTIRYPAEIAVTVAVLAGSVMAVVNDPETPRLAALGWVLTVAACAALFARHRFPVAVTAFTLACCAVYYPLTDPDGIVILTFAFALYSSAAAGRVAAAAGLAAASMLGVTAGELTSTSGRHVDNFAFFLMTGWFIAVVAVGAVTHYRREAERSKEDEARRRATEERLRIARELHDVLGHHLALINVQAGAALHSKDPDQAQDALGTIKRTSKEALQELRATLGMLRQADAPSVSRISELAEAVRASGLTVRTEIDVTTLPPEVDLAAFRIVQEALTNVTRHAAASTVTIRIRETGHDVSVQIEDDGRGGTANPGNGIRGMTERAEALGGELTASASETGFRVLARLPR</sequence>
<dbReference type="Pfam" id="PF07730">
    <property type="entry name" value="HisKA_3"/>
    <property type="match status" value="1"/>
</dbReference>
<dbReference type="GO" id="GO:0016020">
    <property type="term" value="C:membrane"/>
    <property type="evidence" value="ECO:0007669"/>
    <property type="project" value="InterPro"/>
</dbReference>
<keyword evidence="5" id="KW-0547">Nucleotide-binding</keyword>
<evidence type="ECO:0000256" key="7">
    <source>
        <dbReference type="ARBA" id="ARBA00022840"/>
    </source>
</evidence>
<feature type="transmembrane region" description="Helical" evidence="9">
    <location>
        <begin position="32"/>
        <end position="48"/>
    </location>
</feature>
<dbReference type="STRING" id="589385.SAMN05421504_103601"/>
<dbReference type="CDD" id="cd16917">
    <property type="entry name" value="HATPase_UhpB-NarQ-NarX-like"/>
    <property type="match status" value="1"/>
</dbReference>
<evidence type="ECO:0000256" key="2">
    <source>
        <dbReference type="ARBA" id="ARBA00012438"/>
    </source>
</evidence>
<dbReference type="GO" id="GO:0000155">
    <property type="term" value="F:phosphorelay sensor kinase activity"/>
    <property type="evidence" value="ECO:0007669"/>
    <property type="project" value="InterPro"/>
</dbReference>
<dbReference type="Proteomes" id="UP000199515">
    <property type="component" value="Unassembled WGS sequence"/>
</dbReference>
<keyword evidence="3" id="KW-0597">Phosphoprotein</keyword>
<dbReference type="EC" id="2.7.13.3" evidence="2"/>
<dbReference type="PANTHER" id="PTHR24421">
    <property type="entry name" value="NITRATE/NITRITE SENSOR PROTEIN NARX-RELATED"/>
    <property type="match status" value="1"/>
</dbReference>
<keyword evidence="4" id="KW-0808">Transferase</keyword>
<reference evidence="12 13" key="1">
    <citation type="submission" date="2016-10" db="EMBL/GenBank/DDBJ databases">
        <authorList>
            <person name="de Groot N.N."/>
        </authorList>
    </citation>
    <scope>NUCLEOTIDE SEQUENCE [LARGE SCALE GENOMIC DNA]</scope>
    <source>
        <strain evidence="12 13">CPCC 202699</strain>
    </source>
</reference>
<gene>
    <name evidence="12" type="ORF">SAMN05421504_103601</name>
</gene>
<dbReference type="InterPro" id="IPR003594">
    <property type="entry name" value="HATPase_dom"/>
</dbReference>
<protein>
    <recommendedName>
        <fullName evidence="2">histidine kinase</fullName>
        <ecNumber evidence="2">2.7.13.3</ecNumber>
    </recommendedName>
</protein>
<evidence type="ECO:0000256" key="5">
    <source>
        <dbReference type="ARBA" id="ARBA00022741"/>
    </source>
</evidence>
<keyword evidence="9" id="KW-0812">Transmembrane</keyword>
<evidence type="ECO:0000313" key="13">
    <source>
        <dbReference type="Proteomes" id="UP000199515"/>
    </source>
</evidence>
<dbReference type="InterPro" id="IPR011712">
    <property type="entry name" value="Sig_transdc_His_kin_sub3_dim/P"/>
</dbReference>
<keyword evidence="6 12" id="KW-0418">Kinase</keyword>
<proteinExistence type="predicted"/>
<evidence type="ECO:0000313" key="12">
    <source>
        <dbReference type="EMBL" id="SDX72009.1"/>
    </source>
</evidence>
<dbReference type="SUPFAM" id="SSF55874">
    <property type="entry name" value="ATPase domain of HSP90 chaperone/DNA topoisomerase II/histidine kinase"/>
    <property type="match status" value="1"/>
</dbReference>
<organism evidence="12 13">
    <name type="scientific">Amycolatopsis xylanica</name>
    <dbReference type="NCBI Taxonomy" id="589385"/>
    <lineage>
        <taxon>Bacteria</taxon>
        <taxon>Bacillati</taxon>
        <taxon>Actinomycetota</taxon>
        <taxon>Actinomycetes</taxon>
        <taxon>Pseudonocardiales</taxon>
        <taxon>Pseudonocardiaceae</taxon>
        <taxon>Amycolatopsis</taxon>
    </lineage>
</organism>
<keyword evidence="7" id="KW-0067">ATP-binding</keyword>
<evidence type="ECO:0000259" key="11">
    <source>
        <dbReference type="Pfam" id="PF07730"/>
    </source>
</evidence>
<evidence type="ECO:0000256" key="4">
    <source>
        <dbReference type="ARBA" id="ARBA00022679"/>
    </source>
</evidence>
<evidence type="ECO:0000256" key="3">
    <source>
        <dbReference type="ARBA" id="ARBA00022553"/>
    </source>
</evidence>
<dbReference type="PANTHER" id="PTHR24421:SF10">
    <property type="entry name" value="NITRATE_NITRITE SENSOR PROTEIN NARQ"/>
    <property type="match status" value="1"/>
</dbReference>
<dbReference type="GO" id="GO:0046983">
    <property type="term" value="F:protein dimerization activity"/>
    <property type="evidence" value="ECO:0007669"/>
    <property type="project" value="InterPro"/>
</dbReference>
<keyword evidence="8" id="KW-0902">Two-component regulatory system</keyword>
<accession>A0A1H3E260</accession>
<evidence type="ECO:0000256" key="9">
    <source>
        <dbReference type="SAM" id="Phobius"/>
    </source>
</evidence>
<feature type="transmembrane region" description="Helical" evidence="9">
    <location>
        <begin position="125"/>
        <end position="146"/>
    </location>
</feature>
<dbReference type="GO" id="GO:0005524">
    <property type="term" value="F:ATP binding"/>
    <property type="evidence" value="ECO:0007669"/>
    <property type="project" value="UniProtKB-KW"/>
</dbReference>
<dbReference type="RefSeq" id="WP_245757353.1">
    <property type="nucleotide sequence ID" value="NZ_FNON01000003.1"/>
</dbReference>
<dbReference type="InterPro" id="IPR050482">
    <property type="entry name" value="Sensor_HK_TwoCompSys"/>
</dbReference>
<keyword evidence="9" id="KW-1133">Transmembrane helix</keyword>
<evidence type="ECO:0000259" key="10">
    <source>
        <dbReference type="Pfam" id="PF02518"/>
    </source>
</evidence>
<name>A0A1H3E260_9PSEU</name>
<evidence type="ECO:0000256" key="1">
    <source>
        <dbReference type="ARBA" id="ARBA00000085"/>
    </source>
</evidence>